<name>A0A6S7HEN5_PARCT</name>
<reference evidence="1" key="1">
    <citation type="submission" date="2020-04" db="EMBL/GenBank/DDBJ databases">
        <authorList>
            <person name="Alioto T."/>
            <person name="Alioto T."/>
            <person name="Gomez Garrido J."/>
        </authorList>
    </citation>
    <scope>NUCLEOTIDE SEQUENCE</scope>
    <source>
        <strain evidence="1">A484AB</strain>
    </source>
</reference>
<dbReference type="AlphaFoldDB" id="A0A6S7HEN5"/>
<sequence length="122" mass="14037">MESIENLSKNIETKLRLIKFTQEQAEKSVETNNVLAMERQIKTLTMKVGEVHDIKVKIQELKIEKGENIEDIQTWNAALEDKLFAIEAQIADVDNSLKRIGQKAIEAEKLKEEEMAAQSRQR</sequence>
<feature type="non-terminal residue" evidence="1">
    <location>
        <position position="122"/>
    </location>
</feature>
<organism evidence="1 2">
    <name type="scientific">Paramuricea clavata</name>
    <name type="common">Red gorgonian</name>
    <name type="synonym">Violescent sea-whip</name>
    <dbReference type="NCBI Taxonomy" id="317549"/>
    <lineage>
        <taxon>Eukaryota</taxon>
        <taxon>Metazoa</taxon>
        <taxon>Cnidaria</taxon>
        <taxon>Anthozoa</taxon>
        <taxon>Octocorallia</taxon>
        <taxon>Malacalcyonacea</taxon>
        <taxon>Plexauridae</taxon>
        <taxon>Paramuricea</taxon>
    </lineage>
</organism>
<gene>
    <name evidence="1" type="ORF">PACLA_8A029055</name>
</gene>
<accession>A0A6S7HEN5</accession>
<dbReference type="Proteomes" id="UP001152795">
    <property type="component" value="Unassembled WGS sequence"/>
</dbReference>
<evidence type="ECO:0000313" key="2">
    <source>
        <dbReference type="Proteomes" id="UP001152795"/>
    </source>
</evidence>
<dbReference type="EMBL" id="CACRXK020004437">
    <property type="protein sequence ID" value="CAB4002739.1"/>
    <property type="molecule type" value="Genomic_DNA"/>
</dbReference>
<comment type="caution">
    <text evidence="1">The sequence shown here is derived from an EMBL/GenBank/DDBJ whole genome shotgun (WGS) entry which is preliminary data.</text>
</comment>
<evidence type="ECO:0000313" key="1">
    <source>
        <dbReference type="EMBL" id="CAB4002739.1"/>
    </source>
</evidence>
<proteinExistence type="predicted"/>
<dbReference type="OrthoDB" id="6013900at2759"/>
<protein>
    <submittedName>
        <fullName evidence="1">Uncharacterized protein</fullName>
    </submittedName>
</protein>
<keyword evidence="2" id="KW-1185">Reference proteome</keyword>